<reference evidence="1 2" key="2">
    <citation type="journal article" date="2017" name="Nature">
        <title>The Apostasia genome and the evolution of orchids.</title>
        <authorList>
            <person name="Zhang G.Q."/>
            <person name="Liu K.W."/>
            <person name="Li Z."/>
            <person name="Lohaus R."/>
            <person name="Hsiao Y.Y."/>
            <person name="Niu S.C."/>
            <person name="Wang J.Y."/>
            <person name="Lin Y.C."/>
            <person name="Xu Q."/>
            <person name="Chen L.J."/>
            <person name="Yoshida K."/>
            <person name="Fujiwara S."/>
            <person name="Wang Z.W."/>
            <person name="Zhang Y.Q."/>
            <person name="Mitsuda N."/>
            <person name="Wang M."/>
            <person name="Liu G.H."/>
            <person name="Pecoraro L."/>
            <person name="Huang H.X."/>
            <person name="Xiao X.J."/>
            <person name="Lin M."/>
            <person name="Wu X.Y."/>
            <person name="Wu W.L."/>
            <person name="Chen Y.Y."/>
            <person name="Chang S.B."/>
            <person name="Sakamoto S."/>
            <person name="Ohme-Takagi M."/>
            <person name="Yagi M."/>
            <person name="Zeng S.J."/>
            <person name="Shen C.Y."/>
            <person name="Yeh C.M."/>
            <person name="Luo Y.B."/>
            <person name="Tsai W.C."/>
            <person name="Van de Peer Y."/>
            <person name="Liu Z.J."/>
        </authorList>
    </citation>
    <scope>NUCLEOTIDE SEQUENCE [LARGE SCALE GENOMIC DNA]</scope>
    <source>
        <tissue evidence="1">The whole plant</tissue>
    </source>
</reference>
<name>A0A2I0XH24_9ASPA</name>
<evidence type="ECO:0000313" key="2">
    <source>
        <dbReference type="Proteomes" id="UP000233837"/>
    </source>
</evidence>
<evidence type="ECO:0000313" key="1">
    <source>
        <dbReference type="EMBL" id="PKU87217.1"/>
    </source>
</evidence>
<gene>
    <name evidence="1" type="ORF">MA16_Dca009365</name>
</gene>
<dbReference type="Proteomes" id="UP000233837">
    <property type="component" value="Unassembled WGS sequence"/>
</dbReference>
<protein>
    <submittedName>
        <fullName evidence="1">Uncharacterized protein</fullName>
    </submittedName>
</protein>
<dbReference type="AlphaFoldDB" id="A0A2I0XH24"/>
<keyword evidence="2" id="KW-1185">Reference proteome</keyword>
<organism evidence="1 2">
    <name type="scientific">Dendrobium catenatum</name>
    <dbReference type="NCBI Taxonomy" id="906689"/>
    <lineage>
        <taxon>Eukaryota</taxon>
        <taxon>Viridiplantae</taxon>
        <taxon>Streptophyta</taxon>
        <taxon>Embryophyta</taxon>
        <taxon>Tracheophyta</taxon>
        <taxon>Spermatophyta</taxon>
        <taxon>Magnoliopsida</taxon>
        <taxon>Liliopsida</taxon>
        <taxon>Asparagales</taxon>
        <taxon>Orchidaceae</taxon>
        <taxon>Epidendroideae</taxon>
        <taxon>Malaxideae</taxon>
        <taxon>Dendrobiinae</taxon>
        <taxon>Dendrobium</taxon>
    </lineage>
</organism>
<accession>A0A2I0XH24</accession>
<reference evidence="1 2" key="1">
    <citation type="journal article" date="2016" name="Sci. Rep.">
        <title>The Dendrobium catenatum Lindl. genome sequence provides insights into polysaccharide synthase, floral development and adaptive evolution.</title>
        <authorList>
            <person name="Zhang G.Q."/>
            <person name="Xu Q."/>
            <person name="Bian C."/>
            <person name="Tsai W.C."/>
            <person name="Yeh C.M."/>
            <person name="Liu K.W."/>
            <person name="Yoshida K."/>
            <person name="Zhang L.S."/>
            <person name="Chang S.B."/>
            <person name="Chen F."/>
            <person name="Shi Y."/>
            <person name="Su Y.Y."/>
            <person name="Zhang Y.Q."/>
            <person name="Chen L.J."/>
            <person name="Yin Y."/>
            <person name="Lin M."/>
            <person name="Huang H."/>
            <person name="Deng H."/>
            <person name="Wang Z.W."/>
            <person name="Zhu S.L."/>
            <person name="Zhao X."/>
            <person name="Deng C."/>
            <person name="Niu S.C."/>
            <person name="Huang J."/>
            <person name="Wang M."/>
            <person name="Liu G.H."/>
            <person name="Yang H.J."/>
            <person name="Xiao X.J."/>
            <person name="Hsiao Y.Y."/>
            <person name="Wu W.L."/>
            <person name="Chen Y.Y."/>
            <person name="Mitsuda N."/>
            <person name="Ohme-Takagi M."/>
            <person name="Luo Y.B."/>
            <person name="Van de Peer Y."/>
            <person name="Liu Z.J."/>
        </authorList>
    </citation>
    <scope>NUCLEOTIDE SEQUENCE [LARGE SCALE GENOMIC DNA]</scope>
    <source>
        <tissue evidence="1">The whole plant</tissue>
    </source>
</reference>
<dbReference type="EMBL" id="KZ501892">
    <property type="protein sequence ID" value="PKU87217.1"/>
    <property type="molecule type" value="Genomic_DNA"/>
</dbReference>
<proteinExistence type="predicted"/>
<sequence>MKALLVHQGTYEAISRESLATIISSAKTKEIQLTTQCMILLSLSDEVLREVVVEDSTIEAWEKLESHCQKRSLTN</sequence>